<sequence length="200" mass="21848">MDKVLPVSTRAWREAAEQRFANETSSSALFTAYTNDNWIAAEPPLKASGSCWGNVLVQSPIADEAAHDAWPSIRFLSTSGTVVWVSRPDEHGIGLKLHDDESKEFFVSLPVAHDAFAFGERISIVHAIHPATAPLHLASVNLTKGEWWEHQTSRGAANFFDVDSPAFSDRMDARIRDLIGSMAPGAPMKLVGARANLRLA</sequence>
<dbReference type="Proteomes" id="UP001161139">
    <property type="component" value="Unassembled WGS sequence"/>
</dbReference>
<proteinExistence type="predicted"/>
<name>A0ABD4XW41_STUST</name>
<reference evidence="1" key="1">
    <citation type="submission" date="2022-09" db="EMBL/GenBank/DDBJ databases">
        <title>Intensive care unit water sources are persistently colonized with multi-drug resistant bacteria and are the site of extensive horizontal gene transfer of antibiotic resistance genes.</title>
        <authorList>
            <person name="Diorio-Toth L."/>
        </authorList>
    </citation>
    <scope>NUCLEOTIDE SEQUENCE</scope>
    <source>
        <strain evidence="1">GD03864</strain>
    </source>
</reference>
<evidence type="ECO:0000313" key="2">
    <source>
        <dbReference type="Proteomes" id="UP001161139"/>
    </source>
</evidence>
<dbReference type="RefSeq" id="WP_279649023.1">
    <property type="nucleotide sequence ID" value="NZ_JAOCDG010000003.1"/>
</dbReference>
<gene>
    <name evidence="1" type="ORF">N5D09_03080</name>
</gene>
<accession>A0ABD4XW41</accession>
<comment type="caution">
    <text evidence="1">The sequence shown here is derived from an EMBL/GenBank/DDBJ whole genome shotgun (WGS) entry which is preliminary data.</text>
</comment>
<protein>
    <submittedName>
        <fullName evidence="1">Uncharacterized protein</fullName>
    </submittedName>
</protein>
<dbReference type="AlphaFoldDB" id="A0ABD4XW41"/>
<evidence type="ECO:0000313" key="1">
    <source>
        <dbReference type="EMBL" id="MDH0687070.1"/>
    </source>
</evidence>
<dbReference type="EMBL" id="JAOCDG010000003">
    <property type="protein sequence ID" value="MDH0687070.1"/>
    <property type="molecule type" value="Genomic_DNA"/>
</dbReference>
<organism evidence="1 2">
    <name type="scientific">Stutzerimonas stutzeri</name>
    <name type="common">Pseudomonas stutzeri</name>
    <dbReference type="NCBI Taxonomy" id="316"/>
    <lineage>
        <taxon>Bacteria</taxon>
        <taxon>Pseudomonadati</taxon>
        <taxon>Pseudomonadota</taxon>
        <taxon>Gammaproteobacteria</taxon>
        <taxon>Pseudomonadales</taxon>
        <taxon>Pseudomonadaceae</taxon>
        <taxon>Stutzerimonas</taxon>
    </lineage>
</organism>